<dbReference type="RefSeq" id="WP_027096852.1">
    <property type="nucleotide sequence ID" value="NZ_CABHIH010000002.1"/>
</dbReference>
<keyword evidence="6" id="KW-0255">Endonuclease</keyword>
<dbReference type="InterPro" id="IPR050092">
    <property type="entry name" value="RNase_H"/>
</dbReference>
<evidence type="ECO:0000256" key="5">
    <source>
        <dbReference type="ARBA" id="ARBA00022723"/>
    </source>
</evidence>
<dbReference type="EMBL" id="MAPZ01000019">
    <property type="protein sequence ID" value="OBY10765.1"/>
    <property type="molecule type" value="Genomic_DNA"/>
</dbReference>
<dbReference type="Pfam" id="PF01693">
    <property type="entry name" value="Cauli_VI"/>
    <property type="match status" value="1"/>
</dbReference>
<dbReference type="InterPro" id="IPR011320">
    <property type="entry name" value="RNase_H1_N"/>
</dbReference>
<dbReference type="GO" id="GO:0043137">
    <property type="term" value="P:DNA replication, removal of RNA primer"/>
    <property type="evidence" value="ECO:0007669"/>
    <property type="project" value="TreeGrafter"/>
</dbReference>
<dbReference type="InterPro" id="IPR009027">
    <property type="entry name" value="Ribosomal_bL9/RNase_H1_N"/>
</dbReference>
<organism evidence="9 10">
    <name type="scientific">Clostridium paraputrificum</name>
    <dbReference type="NCBI Taxonomy" id="29363"/>
    <lineage>
        <taxon>Bacteria</taxon>
        <taxon>Bacillati</taxon>
        <taxon>Bacillota</taxon>
        <taxon>Clostridia</taxon>
        <taxon>Eubacteriales</taxon>
        <taxon>Clostridiaceae</taxon>
        <taxon>Clostridium</taxon>
    </lineage>
</organism>
<keyword evidence="4" id="KW-0540">Nuclease</keyword>
<proteinExistence type="inferred from homology"/>
<evidence type="ECO:0000259" key="8">
    <source>
        <dbReference type="PROSITE" id="PS50879"/>
    </source>
</evidence>
<dbReference type="Gene3D" id="3.40.970.10">
    <property type="entry name" value="Ribonuclease H1, N-terminal domain"/>
    <property type="match status" value="1"/>
</dbReference>
<dbReference type="CDD" id="cd09277">
    <property type="entry name" value="RNase_HI_bacteria_like"/>
    <property type="match status" value="1"/>
</dbReference>
<dbReference type="OrthoDB" id="9811552at2"/>
<dbReference type="PANTHER" id="PTHR10642">
    <property type="entry name" value="RIBONUCLEASE H1"/>
    <property type="match status" value="1"/>
</dbReference>
<dbReference type="Pfam" id="PF00075">
    <property type="entry name" value="RNase_H"/>
    <property type="match status" value="1"/>
</dbReference>
<dbReference type="SUPFAM" id="SSF53098">
    <property type="entry name" value="Ribonuclease H-like"/>
    <property type="match status" value="1"/>
</dbReference>
<dbReference type="InterPro" id="IPR037056">
    <property type="entry name" value="RNase_H1_N_sf"/>
</dbReference>
<dbReference type="PANTHER" id="PTHR10642:SF26">
    <property type="entry name" value="RIBONUCLEASE H1"/>
    <property type="match status" value="1"/>
</dbReference>
<sequence>MSKYYSIYRGKSGIPMIVRTWDECKEEVIGCKGAIYKSFKSEKEAIDFLALNSEGKPKTVKNKNKAEVDSDIDNSGLVVYVDGSFSLEKENYSYGFIAIDNGEEVFEDCGVGEDKDSVSLRNVAGEVLGSLKATEFAINKGYEKVTIVYDYKGVECWALGTWKRNKELTQAYHEKMQNNMKKIDIKFVKVKGHSGDKYNDIADKLAKKALGIIA</sequence>
<name>A0A174QGN7_9CLOT</name>
<dbReference type="GO" id="GO:0046872">
    <property type="term" value="F:metal ion binding"/>
    <property type="evidence" value="ECO:0007669"/>
    <property type="project" value="UniProtKB-KW"/>
</dbReference>
<evidence type="ECO:0000313" key="10">
    <source>
        <dbReference type="Proteomes" id="UP000092714"/>
    </source>
</evidence>
<evidence type="ECO:0000256" key="6">
    <source>
        <dbReference type="ARBA" id="ARBA00022759"/>
    </source>
</evidence>
<dbReference type="GO" id="GO:0004523">
    <property type="term" value="F:RNA-DNA hybrid ribonuclease activity"/>
    <property type="evidence" value="ECO:0007669"/>
    <property type="project" value="UniProtKB-EC"/>
</dbReference>
<reference evidence="9 10" key="1">
    <citation type="submission" date="2016-06" db="EMBL/GenBank/DDBJ databases">
        <authorList>
            <person name="Kjaerup R.B."/>
            <person name="Dalgaard T.S."/>
            <person name="Juul-Madsen H.R."/>
        </authorList>
    </citation>
    <scope>NUCLEOTIDE SEQUENCE [LARGE SCALE GENOMIC DNA]</scope>
    <source>
        <strain evidence="9 10">373-A1</strain>
    </source>
</reference>
<dbReference type="eggNOG" id="COG0328">
    <property type="taxonomic scope" value="Bacteria"/>
</dbReference>
<keyword evidence="5" id="KW-0479">Metal-binding</keyword>
<dbReference type="Gene3D" id="3.30.420.10">
    <property type="entry name" value="Ribonuclease H-like superfamily/Ribonuclease H"/>
    <property type="match status" value="1"/>
</dbReference>
<comment type="similarity">
    <text evidence="2">Belongs to the RNase H family.</text>
</comment>
<evidence type="ECO:0000256" key="3">
    <source>
        <dbReference type="ARBA" id="ARBA00012180"/>
    </source>
</evidence>
<dbReference type="GO" id="GO:0003676">
    <property type="term" value="F:nucleic acid binding"/>
    <property type="evidence" value="ECO:0007669"/>
    <property type="project" value="InterPro"/>
</dbReference>
<dbReference type="GeneID" id="42774690"/>
<evidence type="ECO:0000256" key="7">
    <source>
        <dbReference type="ARBA" id="ARBA00022801"/>
    </source>
</evidence>
<comment type="caution">
    <text evidence="9">The sequence shown here is derived from an EMBL/GenBank/DDBJ whole genome shotgun (WGS) entry which is preliminary data.</text>
</comment>
<gene>
    <name evidence="9" type="ORF">CP373A1_09675</name>
</gene>
<dbReference type="Proteomes" id="UP000092714">
    <property type="component" value="Unassembled WGS sequence"/>
</dbReference>
<dbReference type="AlphaFoldDB" id="A0A174QGN7"/>
<keyword evidence="10" id="KW-1185">Reference proteome</keyword>
<keyword evidence="7" id="KW-0378">Hydrolase</keyword>
<evidence type="ECO:0000256" key="1">
    <source>
        <dbReference type="ARBA" id="ARBA00000077"/>
    </source>
</evidence>
<comment type="catalytic activity">
    <reaction evidence="1">
        <text>Endonucleolytic cleavage to 5'-phosphomonoester.</text>
        <dbReference type="EC" id="3.1.26.4"/>
    </reaction>
</comment>
<evidence type="ECO:0000256" key="4">
    <source>
        <dbReference type="ARBA" id="ARBA00022722"/>
    </source>
</evidence>
<accession>A0A174QGN7</accession>
<feature type="domain" description="RNase H type-1" evidence="8">
    <location>
        <begin position="73"/>
        <end position="211"/>
    </location>
</feature>
<protein>
    <recommendedName>
        <fullName evidence="3">ribonuclease H</fullName>
        <ecNumber evidence="3">3.1.26.4</ecNumber>
    </recommendedName>
</protein>
<evidence type="ECO:0000256" key="2">
    <source>
        <dbReference type="ARBA" id="ARBA00005300"/>
    </source>
</evidence>
<dbReference type="EC" id="3.1.26.4" evidence="3"/>
<evidence type="ECO:0000313" key="9">
    <source>
        <dbReference type="EMBL" id="OBY10765.1"/>
    </source>
</evidence>
<dbReference type="SUPFAM" id="SSF55658">
    <property type="entry name" value="L9 N-domain-like"/>
    <property type="match status" value="1"/>
</dbReference>
<dbReference type="InterPro" id="IPR012337">
    <property type="entry name" value="RNaseH-like_sf"/>
</dbReference>
<dbReference type="PROSITE" id="PS50879">
    <property type="entry name" value="RNASE_H_1"/>
    <property type="match status" value="1"/>
</dbReference>
<dbReference type="InterPro" id="IPR002156">
    <property type="entry name" value="RNaseH_domain"/>
</dbReference>
<dbReference type="InterPro" id="IPR036397">
    <property type="entry name" value="RNaseH_sf"/>
</dbReference>